<dbReference type="AlphaFoldDB" id="A0A212JGX8"/>
<protein>
    <submittedName>
        <fullName evidence="1">Uncharacterized protein</fullName>
    </submittedName>
</protein>
<organism evidence="1">
    <name type="scientific">uncultured Alphaproteobacteria bacterium</name>
    <dbReference type="NCBI Taxonomy" id="91750"/>
    <lineage>
        <taxon>Bacteria</taxon>
        <taxon>Pseudomonadati</taxon>
        <taxon>Pseudomonadota</taxon>
        <taxon>Alphaproteobacteria</taxon>
        <taxon>environmental samples</taxon>
    </lineage>
</organism>
<dbReference type="EMBL" id="FLUO01000001">
    <property type="protein sequence ID" value="SBV98677.1"/>
    <property type="molecule type" value="Genomic_DNA"/>
</dbReference>
<accession>A0A212JGX8</accession>
<reference evidence="1" key="1">
    <citation type="submission" date="2016-04" db="EMBL/GenBank/DDBJ databases">
        <authorList>
            <person name="Evans L.H."/>
            <person name="Alamgir A."/>
            <person name="Owens N."/>
            <person name="Weber N.D."/>
            <person name="Virtaneva K."/>
            <person name="Barbian K."/>
            <person name="Babar A."/>
            <person name="Rosenke K."/>
        </authorList>
    </citation>
    <scope>NUCLEOTIDE SEQUENCE</scope>
    <source>
        <strain evidence="1">86</strain>
    </source>
</reference>
<sequence>MVLLAFKLKRDEEVQGISEEKSRLAGPYGSGEGAEFALMSAAESMWDAVRLRAHSRTLMRFNAFQKILGDSVVRPGSPARRSPRVALGRILPAHRTICCSQPNRARPHGCVARSAFRRGY</sequence>
<evidence type="ECO:0000313" key="1">
    <source>
        <dbReference type="EMBL" id="SBV98677.1"/>
    </source>
</evidence>
<name>A0A212JGX8_9PROT</name>
<proteinExistence type="predicted"/>
<gene>
    <name evidence="1" type="ORF">KL86APRO_11041</name>
</gene>